<evidence type="ECO:0000259" key="1">
    <source>
        <dbReference type="PROSITE" id="PS51910"/>
    </source>
</evidence>
<proteinExistence type="predicted"/>
<sequence length="389" mass="42344">MMNAMNSICRRAARLFHHASLLAVTGISLMTAGSTFAKTPPVAPNYQVIGYVAQWNPTENDQLHMISTLIFAFAEIRDGRVVLAPEAAARLRRIVALKTIDPRLKVEISIGGWGAGGFSEAAGTAAGRREFASTAADLVAATGADGIDVDWEYPGSSQSGIKSSPHDRANFTLLLKDVRAALNAVEAPHGHAAARHYTLSIAIADGPFVKGINIPAVNHYVDWFNLMTYDFVNSLTPTTGNHTGLYASRWAPATARTTNRAVRQFLAAGIPARKLVIGVAFYGRAFADVRPVHHGLYQPYGRFIAMIAWPKLVSGYINKNGFKRYWGSKAMAPYLWNAKSRTFITYEDPQSIAAKDAYVKAHHLGGVMYWEQSLDPGGTLLKAIYNGLH</sequence>
<dbReference type="PANTHER" id="PTHR11177:SF317">
    <property type="entry name" value="CHITINASE 12-RELATED"/>
    <property type="match status" value="1"/>
</dbReference>
<reference evidence="2" key="1">
    <citation type="submission" date="2013-08" db="EMBL/GenBank/DDBJ databases">
        <authorList>
            <person name="Mendez C."/>
            <person name="Richter M."/>
            <person name="Ferrer M."/>
            <person name="Sanchez J."/>
        </authorList>
    </citation>
    <scope>NUCLEOTIDE SEQUENCE</scope>
</reference>
<dbReference type="InterPro" id="IPR001223">
    <property type="entry name" value="Glyco_hydro18_cat"/>
</dbReference>
<dbReference type="GO" id="GO:0016787">
    <property type="term" value="F:hydrolase activity"/>
    <property type="evidence" value="ECO:0007669"/>
    <property type="project" value="UniProtKB-KW"/>
</dbReference>
<organism evidence="2">
    <name type="scientific">mine drainage metagenome</name>
    <dbReference type="NCBI Taxonomy" id="410659"/>
    <lineage>
        <taxon>unclassified sequences</taxon>
        <taxon>metagenomes</taxon>
        <taxon>ecological metagenomes</taxon>
    </lineage>
</organism>
<dbReference type="AlphaFoldDB" id="T0ZHZ7"/>
<name>T0ZHZ7_9ZZZZ</name>
<protein>
    <submittedName>
        <fullName evidence="2">Glycoside hydrolase family 18 protein</fullName>
    </submittedName>
</protein>
<dbReference type="InterPro" id="IPR011583">
    <property type="entry name" value="Chitinase_II/V-like_cat"/>
</dbReference>
<keyword evidence="2" id="KW-0378">Hydrolase</keyword>
<dbReference type="SMART" id="SM00636">
    <property type="entry name" value="Glyco_18"/>
    <property type="match status" value="1"/>
</dbReference>
<dbReference type="PROSITE" id="PS51910">
    <property type="entry name" value="GH18_2"/>
    <property type="match status" value="1"/>
</dbReference>
<dbReference type="SUPFAM" id="SSF51445">
    <property type="entry name" value="(Trans)glycosidases"/>
    <property type="match status" value="1"/>
</dbReference>
<dbReference type="GO" id="GO:0005975">
    <property type="term" value="P:carbohydrate metabolic process"/>
    <property type="evidence" value="ECO:0007669"/>
    <property type="project" value="InterPro"/>
</dbReference>
<dbReference type="Gene3D" id="3.20.20.80">
    <property type="entry name" value="Glycosidases"/>
    <property type="match status" value="1"/>
</dbReference>
<dbReference type="InterPro" id="IPR029070">
    <property type="entry name" value="Chitinase_insertion_sf"/>
</dbReference>
<dbReference type="Gene3D" id="3.10.50.10">
    <property type="match status" value="1"/>
</dbReference>
<evidence type="ECO:0000313" key="2">
    <source>
        <dbReference type="EMBL" id="EQD47926.1"/>
    </source>
</evidence>
<feature type="domain" description="GH18" evidence="1">
    <location>
        <begin position="46"/>
        <end position="389"/>
    </location>
</feature>
<dbReference type="InterPro" id="IPR017853">
    <property type="entry name" value="GH"/>
</dbReference>
<accession>T0ZHZ7</accession>
<dbReference type="EMBL" id="AUZZ01005911">
    <property type="protein sequence ID" value="EQD47926.1"/>
    <property type="molecule type" value="Genomic_DNA"/>
</dbReference>
<dbReference type="InterPro" id="IPR050314">
    <property type="entry name" value="Glycosyl_Hydrlase_18"/>
</dbReference>
<dbReference type="CDD" id="cd06548">
    <property type="entry name" value="GH18_chitinase"/>
    <property type="match status" value="1"/>
</dbReference>
<dbReference type="PANTHER" id="PTHR11177">
    <property type="entry name" value="CHITINASE"/>
    <property type="match status" value="1"/>
</dbReference>
<dbReference type="GO" id="GO:0008061">
    <property type="term" value="F:chitin binding"/>
    <property type="evidence" value="ECO:0007669"/>
    <property type="project" value="InterPro"/>
</dbReference>
<gene>
    <name evidence="2" type="ORF">B2A_08220</name>
</gene>
<dbReference type="Pfam" id="PF00704">
    <property type="entry name" value="Glyco_hydro_18"/>
    <property type="match status" value="1"/>
</dbReference>
<reference evidence="2" key="2">
    <citation type="journal article" date="2014" name="ISME J.">
        <title>Microbial stratification in low pH oxic and suboxic macroscopic growths along an acid mine drainage.</title>
        <authorList>
            <person name="Mendez-Garcia C."/>
            <person name="Mesa V."/>
            <person name="Sprenger R.R."/>
            <person name="Richter M."/>
            <person name="Diez M.S."/>
            <person name="Solano J."/>
            <person name="Bargiela R."/>
            <person name="Golyshina O.V."/>
            <person name="Manteca A."/>
            <person name="Ramos J.L."/>
            <person name="Gallego J.R."/>
            <person name="Llorente I."/>
            <person name="Martins Dos Santos V.A."/>
            <person name="Jensen O.N."/>
            <person name="Pelaez A.I."/>
            <person name="Sanchez J."/>
            <person name="Ferrer M."/>
        </authorList>
    </citation>
    <scope>NUCLEOTIDE SEQUENCE</scope>
</reference>
<comment type="caution">
    <text evidence="2">The sequence shown here is derived from an EMBL/GenBank/DDBJ whole genome shotgun (WGS) entry which is preliminary data.</text>
</comment>
<dbReference type="SUPFAM" id="SSF54556">
    <property type="entry name" value="Chitinase insertion domain"/>
    <property type="match status" value="1"/>
</dbReference>